<dbReference type="InterPro" id="IPR001173">
    <property type="entry name" value="Glyco_trans_2-like"/>
</dbReference>
<gene>
    <name evidence="3" type="ORF">DS843_20795</name>
</gene>
<dbReference type="SUPFAM" id="SSF53448">
    <property type="entry name" value="Nucleotide-diphospho-sugar transferases"/>
    <property type="match status" value="1"/>
</dbReference>
<feature type="coiled-coil region" evidence="1">
    <location>
        <begin position="333"/>
        <end position="363"/>
    </location>
</feature>
<evidence type="ECO:0000313" key="3">
    <source>
        <dbReference type="EMBL" id="KAA0678290.1"/>
    </source>
</evidence>
<dbReference type="Gene3D" id="3.90.550.10">
    <property type="entry name" value="Spore Coat Polysaccharide Biosynthesis Protein SpsA, Chain A"/>
    <property type="match status" value="1"/>
</dbReference>
<keyword evidence="1" id="KW-0175">Coiled coil</keyword>
<reference evidence="3 4" key="1">
    <citation type="submission" date="2018-07" db="EMBL/GenBank/DDBJ databases">
        <title>Genome sequence of Azospirillum sp. ATCC 49961.</title>
        <authorList>
            <person name="Sant'Anna F.H."/>
            <person name="Baldani J.I."/>
            <person name="Zilli J.E."/>
            <person name="Reis V.M."/>
            <person name="Hartmann A."/>
            <person name="Cruz L."/>
            <person name="de Souza E.M."/>
            <person name="de Oliveira Pedrosa F."/>
            <person name="Passaglia L.M.P."/>
        </authorList>
    </citation>
    <scope>NUCLEOTIDE SEQUENCE [LARGE SCALE GENOMIC DNA]</scope>
    <source>
        <strain evidence="3 4">ATCC 49961</strain>
    </source>
</reference>
<name>A0A9W7NGV7_9PROT</name>
<feature type="domain" description="Glycosyltransferase 2-like" evidence="2">
    <location>
        <begin position="9"/>
        <end position="198"/>
    </location>
</feature>
<dbReference type="InterPro" id="IPR050834">
    <property type="entry name" value="Glycosyltransf_2"/>
</dbReference>
<dbReference type="InterPro" id="IPR029044">
    <property type="entry name" value="Nucleotide-diphossugar_trans"/>
</dbReference>
<protein>
    <submittedName>
        <fullName evidence="3">Glycosyltransferase</fullName>
    </submittedName>
</protein>
<evidence type="ECO:0000259" key="2">
    <source>
        <dbReference type="Pfam" id="PF00535"/>
    </source>
</evidence>
<dbReference type="Pfam" id="PF00535">
    <property type="entry name" value="Glycos_transf_2"/>
    <property type="match status" value="1"/>
</dbReference>
<dbReference type="EMBL" id="QOKW01000018">
    <property type="protein sequence ID" value="KAA0678290.1"/>
    <property type="molecule type" value="Genomic_DNA"/>
</dbReference>
<dbReference type="RefSeq" id="WP_149470757.1">
    <property type="nucleotide sequence ID" value="NZ_QOKW01000018.1"/>
</dbReference>
<proteinExistence type="predicted"/>
<accession>A0A9W7NGV7</accession>
<dbReference type="AlphaFoldDB" id="A0A9W7NGV7"/>
<dbReference type="PANTHER" id="PTHR43685">
    <property type="entry name" value="GLYCOSYLTRANSFERASE"/>
    <property type="match status" value="1"/>
</dbReference>
<evidence type="ECO:0000256" key="1">
    <source>
        <dbReference type="SAM" id="Coils"/>
    </source>
</evidence>
<organism evidence="3 4">
    <name type="scientific">Roseomonas genomospecies 6</name>
    <dbReference type="NCBI Taxonomy" id="214106"/>
    <lineage>
        <taxon>Bacteria</taxon>
        <taxon>Pseudomonadati</taxon>
        <taxon>Pseudomonadota</taxon>
        <taxon>Alphaproteobacteria</taxon>
        <taxon>Acetobacterales</taxon>
        <taxon>Roseomonadaceae</taxon>
        <taxon>Roseomonas</taxon>
    </lineage>
</organism>
<dbReference type="Proteomes" id="UP000480854">
    <property type="component" value="Unassembled WGS sequence"/>
</dbReference>
<sequence length="512" mass="56122">MELDAARVSVVIPLYNHERFIARTLDSVFRQTLPAHEIIVVDDGSRDGSARVVEALFQASGGQTALQASGQAAFRASGQAGPRLVFWSQPNRGAHATINAGIHRATGDLVAILNSDDLYHPDRLAAMAAAFRERPETDALATGLDFIDGDGRPMANPWHNEAMAFHRRSGDLALSLINANLVMTTSNLMVRRRLFDRVGHFSPLRYAHDLDFFLRLLAEGADFQILDRPLLSYRLHTTNTISEGPQRVKPEHAAAAAFFLHRLWDRPGRGGPAERGPVDWQRAARLLDVLDRHVLTVPVQLCLTYFRNHPTDTLERSPFHGDAAFRSVLADAVARAETQARSHERDRAEAAELRSEAADLAARLDGVLASTSWRVTAPLRRVRGAAHGAARRAAAHPALRRAAKLAFWTLTLQLPARLREHRQVRALYASGLFDAAFYRRHNPEAAADGIDPALHYLRHGAAAGRDPGPDFSAAAYLARHPEAAARGVNPLLHAIAAGWRGDGKAEERAGKG</sequence>
<evidence type="ECO:0000313" key="4">
    <source>
        <dbReference type="Proteomes" id="UP000480854"/>
    </source>
</evidence>
<keyword evidence="4" id="KW-1185">Reference proteome</keyword>
<comment type="caution">
    <text evidence="3">The sequence shown here is derived from an EMBL/GenBank/DDBJ whole genome shotgun (WGS) entry which is preliminary data.</text>
</comment>
<dbReference type="OrthoDB" id="7296636at2"/>
<dbReference type="PANTHER" id="PTHR43685:SF11">
    <property type="entry name" value="GLYCOSYLTRANSFERASE TAGX-RELATED"/>
    <property type="match status" value="1"/>
</dbReference>